<gene>
    <name evidence="1" type="ORF">SAMN04488552_0663</name>
</gene>
<dbReference type="EMBL" id="LT629745">
    <property type="protein sequence ID" value="SDR71469.1"/>
    <property type="molecule type" value="Genomic_DNA"/>
</dbReference>
<protein>
    <recommendedName>
        <fullName evidence="3">BACON domain-containing protein</fullName>
    </recommendedName>
</protein>
<proteinExistence type="predicted"/>
<dbReference type="PROSITE" id="PS51257">
    <property type="entry name" value="PROKAR_LIPOPROTEIN"/>
    <property type="match status" value="1"/>
</dbReference>
<sequence>MKKAHLILLIFTAILFSCSSEKVGDWDDNIELTQKEFQFTSSENSVIIKTNKEGWWINNVSLDGEMDYEETENSDGEFLIVVDEFTVEKISSKEIYVEMKSNPTNSDRVLKIGLQNGNYFDGVSITQSAK</sequence>
<dbReference type="RefSeq" id="WP_089661286.1">
    <property type="nucleotide sequence ID" value="NZ_LT629745.1"/>
</dbReference>
<evidence type="ECO:0000313" key="1">
    <source>
        <dbReference type="EMBL" id="SDR71469.1"/>
    </source>
</evidence>
<evidence type="ECO:0008006" key="3">
    <source>
        <dbReference type="Google" id="ProtNLM"/>
    </source>
</evidence>
<keyword evidence="2" id="KW-1185">Reference proteome</keyword>
<name>A0A1H1LC72_9FLAO</name>
<organism evidence="1 2">
    <name type="scientific">Christiangramia echinicola</name>
    <dbReference type="NCBI Taxonomy" id="279359"/>
    <lineage>
        <taxon>Bacteria</taxon>
        <taxon>Pseudomonadati</taxon>
        <taxon>Bacteroidota</taxon>
        <taxon>Flavobacteriia</taxon>
        <taxon>Flavobacteriales</taxon>
        <taxon>Flavobacteriaceae</taxon>
        <taxon>Christiangramia</taxon>
    </lineage>
</organism>
<reference evidence="1 2" key="1">
    <citation type="submission" date="2016-10" db="EMBL/GenBank/DDBJ databases">
        <authorList>
            <person name="Varghese N."/>
            <person name="Submissions S."/>
        </authorList>
    </citation>
    <scope>NUCLEOTIDE SEQUENCE [LARGE SCALE GENOMIC DNA]</scope>
    <source>
        <strain evidence="1 2">Mar_2010_102</strain>
    </source>
</reference>
<dbReference type="AlphaFoldDB" id="A0A1H1LC72"/>
<dbReference type="STRING" id="1250231.SAMN04488552_0663"/>
<dbReference type="Proteomes" id="UP000198858">
    <property type="component" value="Chromosome I"/>
</dbReference>
<accession>A0A1H1LC72</accession>
<evidence type="ECO:0000313" key="2">
    <source>
        <dbReference type="Proteomes" id="UP000198858"/>
    </source>
</evidence>